<keyword evidence="9" id="KW-1185">Reference proteome</keyword>
<dbReference type="GO" id="GO:0016020">
    <property type="term" value="C:membrane"/>
    <property type="evidence" value="ECO:0007669"/>
    <property type="project" value="UniProtKB-SubCell"/>
</dbReference>
<sequence length="251" mass="27858">MIFFNASVTLPKISALFFYARVFNTKNRSLRIQLWILGALAGGWLFSVTVVSIFQCDPIHRAWDTTIPGKCINGFRFYAATAALSCTIDIWILVIPVPLILGLNSSLRRRIYLLVAFFLTYSVIVVSIGRLIATIQIIPTYAEDMTWRMPIYMYWALMESSLSVISISVPNAIALVKHLKGHARRTTTGTGKSSKFTASYQLNDSQNYTSIRGGGTSIGENSENQELVGAGEQDPESGVGDIRILTKIRVH</sequence>
<comment type="similarity">
    <text evidence="5">Belongs to the SAT4 family.</text>
</comment>
<evidence type="ECO:0000256" key="1">
    <source>
        <dbReference type="ARBA" id="ARBA00004141"/>
    </source>
</evidence>
<protein>
    <recommendedName>
        <fullName evidence="7">Rhodopsin domain-containing protein</fullName>
    </recommendedName>
</protein>
<feature type="transmembrane region" description="Helical" evidence="6">
    <location>
        <begin position="152"/>
        <end position="176"/>
    </location>
</feature>
<dbReference type="Proteomes" id="UP001215712">
    <property type="component" value="Unassembled WGS sequence"/>
</dbReference>
<dbReference type="AlphaFoldDB" id="A0AAD6MZG7"/>
<evidence type="ECO:0000259" key="7">
    <source>
        <dbReference type="Pfam" id="PF20684"/>
    </source>
</evidence>
<dbReference type="PANTHER" id="PTHR33048">
    <property type="entry name" value="PTH11-LIKE INTEGRAL MEMBRANE PROTEIN (AFU_ORTHOLOGUE AFUA_5G11245)"/>
    <property type="match status" value="1"/>
</dbReference>
<feature type="transmembrane region" description="Helical" evidence="6">
    <location>
        <begin position="111"/>
        <end position="132"/>
    </location>
</feature>
<dbReference type="PANTHER" id="PTHR33048:SF47">
    <property type="entry name" value="INTEGRAL MEMBRANE PROTEIN-RELATED"/>
    <property type="match status" value="1"/>
</dbReference>
<dbReference type="InterPro" id="IPR052337">
    <property type="entry name" value="SAT4-like"/>
</dbReference>
<evidence type="ECO:0000256" key="2">
    <source>
        <dbReference type="ARBA" id="ARBA00022692"/>
    </source>
</evidence>
<feature type="transmembrane region" description="Helical" evidence="6">
    <location>
        <begin position="34"/>
        <end position="55"/>
    </location>
</feature>
<accession>A0AAD6MZG7</accession>
<evidence type="ECO:0000313" key="9">
    <source>
        <dbReference type="Proteomes" id="UP001215712"/>
    </source>
</evidence>
<keyword evidence="3 6" id="KW-1133">Transmembrane helix</keyword>
<comment type="subcellular location">
    <subcellularLocation>
        <location evidence="1">Membrane</location>
        <topology evidence="1">Multi-pass membrane protein</topology>
    </subcellularLocation>
</comment>
<gene>
    <name evidence="8" type="ORF">N7493_001204</name>
</gene>
<keyword evidence="2 6" id="KW-0812">Transmembrane</keyword>
<reference evidence="8" key="2">
    <citation type="submission" date="2023-01" db="EMBL/GenBank/DDBJ databases">
        <authorList>
            <person name="Petersen C."/>
        </authorList>
    </citation>
    <scope>NUCLEOTIDE SEQUENCE</scope>
    <source>
        <strain evidence="8">IBT 17514</strain>
    </source>
</reference>
<comment type="caution">
    <text evidence="8">The sequence shown here is derived from an EMBL/GenBank/DDBJ whole genome shotgun (WGS) entry which is preliminary data.</text>
</comment>
<feature type="transmembrane region" description="Helical" evidence="6">
    <location>
        <begin position="75"/>
        <end position="99"/>
    </location>
</feature>
<keyword evidence="4 6" id="KW-0472">Membrane</keyword>
<proteinExistence type="inferred from homology"/>
<organism evidence="8 9">
    <name type="scientific">Penicillium malachiteum</name>
    <dbReference type="NCBI Taxonomy" id="1324776"/>
    <lineage>
        <taxon>Eukaryota</taxon>
        <taxon>Fungi</taxon>
        <taxon>Dikarya</taxon>
        <taxon>Ascomycota</taxon>
        <taxon>Pezizomycotina</taxon>
        <taxon>Eurotiomycetes</taxon>
        <taxon>Eurotiomycetidae</taxon>
        <taxon>Eurotiales</taxon>
        <taxon>Aspergillaceae</taxon>
        <taxon>Penicillium</taxon>
    </lineage>
</organism>
<dbReference type="EMBL" id="JAQJAN010000002">
    <property type="protein sequence ID" value="KAJ5738049.1"/>
    <property type="molecule type" value="Genomic_DNA"/>
</dbReference>
<evidence type="ECO:0000313" key="8">
    <source>
        <dbReference type="EMBL" id="KAJ5738049.1"/>
    </source>
</evidence>
<evidence type="ECO:0000256" key="3">
    <source>
        <dbReference type="ARBA" id="ARBA00022989"/>
    </source>
</evidence>
<name>A0AAD6MZG7_9EURO</name>
<evidence type="ECO:0000256" key="5">
    <source>
        <dbReference type="ARBA" id="ARBA00038359"/>
    </source>
</evidence>
<reference evidence="8" key="1">
    <citation type="journal article" date="2023" name="IMA Fungus">
        <title>Comparative genomic study of the Penicillium genus elucidates a diverse pangenome and 15 lateral gene transfer events.</title>
        <authorList>
            <person name="Petersen C."/>
            <person name="Sorensen T."/>
            <person name="Nielsen M.R."/>
            <person name="Sondergaard T.E."/>
            <person name="Sorensen J.L."/>
            <person name="Fitzpatrick D.A."/>
            <person name="Frisvad J.C."/>
            <person name="Nielsen K.L."/>
        </authorList>
    </citation>
    <scope>NUCLEOTIDE SEQUENCE</scope>
    <source>
        <strain evidence="8">IBT 17514</strain>
    </source>
</reference>
<dbReference type="Pfam" id="PF20684">
    <property type="entry name" value="Fung_rhodopsin"/>
    <property type="match status" value="1"/>
</dbReference>
<evidence type="ECO:0000256" key="4">
    <source>
        <dbReference type="ARBA" id="ARBA00023136"/>
    </source>
</evidence>
<dbReference type="InterPro" id="IPR049326">
    <property type="entry name" value="Rhodopsin_dom_fungi"/>
</dbReference>
<evidence type="ECO:0000256" key="6">
    <source>
        <dbReference type="SAM" id="Phobius"/>
    </source>
</evidence>
<feature type="domain" description="Rhodopsin" evidence="7">
    <location>
        <begin position="2"/>
        <end position="176"/>
    </location>
</feature>